<dbReference type="GeneID" id="18502777"/>
<dbReference type="RefSeq" id="YP_009005757.1">
    <property type="nucleotide sequence ID" value="NC_023564.1"/>
</dbReference>
<feature type="region of interest" description="Disordered" evidence="1">
    <location>
        <begin position="463"/>
        <end position="490"/>
    </location>
</feature>
<proteinExistence type="predicted"/>
<dbReference type="Proteomes" id="UP000019119">
    <property type="component" value="Segment"/>
</dbReference>
<organism evidence="2 3">
    <name type="scientific">Mycobacterium phage EagleEye</name>
    <dbReference type="NCBI Taxonomy" id="1429759"/>
    <lineage>
        <taxon>Viruses</taxon>
        <taxon>Duplodnaviria</taxon>
        <taxon>Heunggongvirae</taxon>
        <taxon>Uroviricota</taxon>
        <taxon>Caudoviricetes</taxon>
        <taxon>Eagleeyevirus</taxon>
        <taxon>Eagleeyevirus eagleeye</taxon>
    </lineage>
</organism>
<keyword evidence="3" id="KW-1185">Reference proteome</keyword>
<accession>W0LNT1</accession>
<evidence type="ECO:0000313" key="2">
    <source>
        <dbReference type="EMBL" id="AHG23795.1"/>
    </source>
</evidence>
<protein>
    <submittedName>
        <fullName evidence="2">Portal protein</fullName>
    </submittedName>
</protein>
<dbReference type="InterPro" id="IPR021145">
    <property type="entry name" value="Portal_protein_SPP1_Gp6-like"/>
</dbReference>
<dbReference type="EMBL" id="KF861510">
    <property type="protein sequence ID" value="AHG23795.1"/>
    <property type="molecule type" value="Genomic_DNA"/>
</dbReference>
<gene>
    <name evidence="2" type="primary">15</name>
    <name evidence="2" type="ORF">PBI_EAGLEEYE_15</name>
</gene>
<name>W0LNT1_9CAUD</name>
<dbReference type="OrthoDB" id="3592at10239"/>
<dbReference type="KEGG" id="vg:18502777"/>
<sequence>MTAPLPGTEEIADPAQARDDMIDAFTEATRDLSANTAYYDAERRPEAIGVTVPREMQKLLAHVGYPRLYVDSIAERQAAEGFRLGDADEADEELWQWWQANDLDIEAPLGYTDAYVHGRSFVTISRPDPKIDIGWDPNTPIIRVEPPTRMHAKIDPRIGKVSRAIRVAYDEAGEEIEAATLYTLNDTFGWFRYEGEWVEWFSNSHGLGMVPVVPLPNRTRLSDLYGTSEITPELRSMTDAAARILMLMQATAELMGVPQRLIFGVKPEEIGVDSETGQTLFDAYLARILAFEDAEGKIQQFSAAELSNFTNALDNIAKQVAAYTGLPPQYLSTAADNPASAEAIRAAESRLIKKVERKNLIFGGAWEEVMRIAYRMMKGGDVPPDMLRMETIWRDPSTPTYAAKADAATKLYGNGQGVIPRERARIDMGYSVKEREEMRQWDEEEAAMGLGLMGTMYSTDGETPLKTGAGLEAKPVQAEIAPKGQKEPAE</sequence>
<evidence type="ECO:0000313" key="3">
    <source>
        <dbReference type="Proteomes" id="UP000019119"/>
    </source>
</evidence>
<evidence type="ECO:0000256" key="1">
    <source>
        <dbReference type="SAM" id="MobiDB-lite"/>
    </source>
</evidence>
<reference evidence="2 3" key="1">
    <citation type="submission" date="2013-11" db="EMBL/GenBank/DDBJ databases">
        <authorList>
            <person name="Awa H."/>
            <person name="Bernal J.T."/>
            <person name="Coelho R.E."/>
            <person name="Culpepper S.C."/>
            <person name="Devaraju V.S."/>
            <person name="Higgins R.T."/>
            <person name="Husein A.J."/>
            <person name="Johnston E.M."/>
            <person name="Jung J.A."/>
            <person name="Kanani-Hendijani T.A."/>
            <person name="Knapp R.E."/>
            <person name="Lepiocha N."/>
            <person name="McCarter A.J."/>
            <person name="Merlau P.R."/>
            <person name="Monfared M.S."/>
            <person name="Olney H.P."/>
            <person name="Pineda M.R."/>
            <person name="Pizzini S.E."/>
            <person name="Roberson D.J."/>
            <person name="Rodriguez J."/>
            <person name="Simpson N.A."/>
            <person name="Stevens S.C."/>
            <person name="Stroub-Tahmassi C.A."/>
            <person name="Syed N."/>
            <person name="Torres S.E."/>
            <person name="Townsend C.W."/>
            <person name="White X.E."/>
            <person name="Willette C.E."/>
            <person name="Deming K.E."/>
            <person name="Simon S.E."/>
            <person name="Benjamin R.C."/>
            <person name="Hughes L.E."/>
            <person name="Hale R.H."/>
            <person name="Lamson-Kim T."/>
            <person name="Visi D.H."/>
            <person name="Allen M.S."/>
            <person name="Bradley K.W."/>
            <person name="Clarke D.Q."/>
            <person name="Lewis M.F."/>
            <person name="Barker L.P."/>
            <person name="Bailey C."/>
            <person name="Asai D.J."/>
            <person name="Garber M.L."/>
            <person name="Bowman C.A."/>
            <person name="Russell D.A."/>
            <person name="Pope W.H."/>
            <person name="Jacobs-Sera D."/>
            <person name="Hendrix R.W."/>
            <person name="Hatfull G.F."/>
        </authorList>
    </citation>
    <scope>NUCLEOTIDE SEQUENCE [LARGE SCALE GENOMIC DNA]</scope>
</reference>
<dbReference type="Pfam" id="PF05133">
    <property type="entry name" value="SPP1_portal"/>
    <property type="match status" value="1"/>
</dbReference>